<dbReference type="Proteomes" id="UP001454036">
    <property type="component" value="Unassembled WGS sequence"/>
</dbReference>
<proteinExistence type="predicted"/>
<dbReference type="AlphaFoldDB" id="A0AAV3P4J4"/>
<dbReference type="EMBL" id="BAABME010000940">
    <property type="protein sequence ID" value="GAA0146505.1"/>
    <property type="molecule type" value="Genomic_DNA"/>
</dbReference>
<evidence type="ECO:0000313" key="2">
    <source>
        <dbReference type="Proteomes" id="UP001454036"/>
    </source>
</evidence>
<accession>A0AAV3P4J4</accession>
<comment type="caution">
    <text evidence="1">The sequence shown here is derived from an EMBL/GenBank/DDBJ whole genome shotgun (WGS) entry which is preliminary data.</text>
</comment>
<protein>
    <submittedName>
        <fullName evidence="1">Uncharacterized protein</fullName>
    </submittedName>
</protein>
<sequence length="104" mass="12040">MWDVDVIRNLLLPCKAELVMRMLFSSLNCPDRAIWLGNLRFLEMSVEKEITSEGTSLSLECAYVKYICVELGMPIFLHEFVWPMDLLENGTNVCAQELLYMCIE</sequence>
<keyword evidence="2" id="KW-1185">Reference proteome</keyword>
<organism evidence="1 2">
    <name type="scientific">Lithospermum erythrorhizon</name>
    <name type="common">Purple gromwell</name>
    <name type="synonym">Lithospermum officinale var. erythrorhizon</name>
    <dbReference type="NCBI Taxonomy" id="34254"/>
    <lineage>
        <taxon>Eukaryota</taxon>
        <taxon>Viridiplantae</taxon>
        <taxon>Streptophyta</taxon>
        <taxon>Embryophyta</taxon>
        <taxon>Tracheophyta</taxon>
        <taxon>Spermatophyta</taxon>
        <taxon>Magnoliopsida</taxon>
        <taxon>eudicotyledons</taxon>
        <taxon>Gunneridae</taxon>
        <taxon>Pentapetalae</taxon>
        <taxon>asterids</taxon>
        <taxon>lamiids</taxon>
        <taxon>Boraginales</taxon>
        <taxon>Boraginaceae</taxon>
        <taxon>Boraginoideae</taxon>
        <taxon>Lithospermeae</taxon>
        <taxon>Lithospermum</taxon>
    </lineage>
</organism>
<name>A0AAV3P4J4_LITER</name>
<reference evidence="1 2" key="1">
    <citation type="submission" date="2024-01" db="EMBL/GenBank/DDBJ databases">
        <title>The complete chloroplast genome sequence of Lithospermum erythrorhizon: insights into the phylogenetic relationship among Boraginaceae species and the maternal lineages of purple gromwells.</title>
        <authorList>
            <person name="Okada T."/>
            <person name="Watanabe K."/>
        </authorList>
    </citation>
    <scope>NUCLEOTIDE SEQUENCE [LARGE SCALE GENOMIC DNA]</scope>
</reference>
<gene>
    <name evidence="1" type="ORF">LIER_06439</name>
</gene>
<evidence type="ECO:0000313" key="1">
    <source>
        <dbReference type="EMBL" id="GAA0146505.1"/>
    </source>
</evidence>